<comment type="subcellular location">
    <subcellularLocation>
        <location evidence="5">Cytoplasm</location>
    </subcellularLocation>
</comment>
<reference evidence="7" key="1">
    <citation type="submission" date="2020-04" db="EMBL/GenBank/DDBJ databases">
        <title>A desert anoxygenic phototrophic bacterium fixes CO2 using RubisCO under aerobic conditions.</title>
        <authorList>
            <person name="Tang K."/>
        </authorList>
    </citation>
    <scope>NUCLEOTIDE SEQUENCE [LARGE SCALE GENOMIC DNA]</scope>
    <source>
        <strain evidence="7">MIMtkB3</strain>
    </source>
</reference>
<dbReference type="PANTHER" id="PTHR43861">
    <property type="entry name" value="TRANS-ACONITATE 2-METHYLTRANSFERASE-RELATED"/>
    <property type="match status" value="1"/>
</dbReference>
<dbReference type="KEGG" id="acru:HHL28_12475"/>
<gene>
    <name evidence="5" type="primary">tam</name>
    <name evidence="7" type="ORF">HHL28_12475</name>
</gene>
<keyword evidence="2 5" id="KW-0489">Methyltransferase</keyword>
<evidence type="ECO:0000256" key="5">
    <source>
        <dbReference type="HAMAP-Rule" id="MF_00560"/>
    </source>
</evidence>
<dbReference type="HAMAP" id="MF_00560">
    <property type="entry name" value="Tran_acon_Me_trans"/>
    <property type="match status" value="1"/>
</dbReference>
<dbReference type="SUPFAM" id="SSF53335">
    <property type="entry name" value="S-adenosyl-L-methionine-dependent methyltransferases"/>
    <property type="match status" value="1"/>
</dbReference>
<sequence length="254" mass="28322">MAWDPEQYDLFQGARERPGQDLIAALPPLEPARIVDLGCGTGHLARRLADKWPDARVVGLDSSSAMLAKAVGQSSRVAWELGDIAHWHPPEPVDLAFSNAALHWLPDHQTLFPRLLLALAPGGVLACQMPRNFASPSHALMREVAATGPWAAKLDGALAEEPVHPPAFYWRLLRPICRSVQVWETEYLHELDGPDPVLEWVRSTALLPVLERLEGAERDAFIAAYRDRLREAYPPETGGHTLFPFRRLFLMARV</sequence>
<protein>
    <recommendedName>
        <fullName evidence="5">Trans-aconitate 2-methyltransferase</fullName>
        <ecNumber evidence="5">2.1.1.144</ecNumber>
    </recommendedName>
</protein>
<dbReference type="InterPro" id="IPR023149">
    <property type="entry name" value="Trans_acon_MeTrfase_C"/>
</dbReference>
<evidence type="ECO:0000259" key="6">
    <source>
        <dbReference type="Pfam" id="PF13649"/>
    </source>
</evidence>
<comment type="similarity">
    <text evidence="5">Belongs to the methyltransferase superfamily. Tam family.</text>
</comment>
<evidence type="ECO:0000256" key="3">
    <source>
        <dbReference type="ARBA" id="ARBA00022679"/>
    </source>
</evidence>
<dbReference type="Proteomes" id="UP000501891">
    <property type="component" value="Chromosome"/>
</dbReference>
<dbReference type="InterPro" id="IPR041698">
    <property type="entry name" value="Methyltransf_25"/>
</dbReference>
<dbReference type="AlphaFoldDB" id="A0A858R8M1"/>
<dbReference type="GO" id="GO:0030798">
    <property type="term" value="F:trans-aconitate 2-methyltransferase activity"/>
    <property type="evidence" value="ECO:0007669"/>
    <property type="project" value="UniProtKB-UniRule"/>
</dbReference>
<evidence type="ECO:0000313" key="8">
    <source>
        <dbReference type="Proteomes" id="UP000501891"/>
    </source>
</evidence>
<name>A0A858R8M1_9PROT</name>
<evidence type="ECO:0000256" key="2">
    <source>
        <dbReference type="ARBA" id="ARBA00022603"/>
    </source>
</evidence>
<dbReference type="EC" id="2.1.1.144" evidence="5"/>
<organism evidence="7 8">
    <name type="scientific">Aerophototrophica crusticola</name>
    <dbReference type="NCBI Taxonomy" id="1709002"/>
    <lineage>
        <taxon>Bacteria</taxon>
        <taxon>Pseudomonadati</taxon>
        <taxon>Pseudomonadota</taxon>
        <taxon>Alphaproteobacteria</taxon>
        <taxon>Rhodospirillales</taxon>
        <taxon>Rhodospirillaceae</taxon>
        <taxon>Aerophototrophica</taxon>
    </lineage>
</organism>
<keyword evidence="8" id="KW-1185">Reference proteome</keyword>
<keyword evidence="3 5" id="KW-0808">Transferase</keyword>
<feature type="domain" description="Methyltransferase" evidence="6">
    <location>
        <begin position="34"/>
        <end position="123"/>
    </location>
</feature>
<comment type="catalytic activity">
    <reaction evidence="5">
        <text>trans-aconitate + S-adenosyl-L-methionine = (E)-3-(methoxycarbonyl)pent-2-enedioate + S-adenosyl-L-homocysteine</text>
        <dbReference type="Rhea" id="RHEA:14969"/>
        <dbReference type="ChEBI" id="CHEBI:15708"/>
        <dbReference type="ChEBI" id="CHEBI:57470"/>
        <dbReference type="ChEBI" id="CHEBI:57856"/>
        <dbReference type="ChEBI" id="CHEBI:59789"/>
        <dbReference type="EC" id="2.1.1.144"/>
    </reaction>
</comment>
<evidence type="ECO:0000256" key="1">
    <source>
        <dbReference type="ARBA" id="ARBA00022490"/>
    </source>
</evidence>
<evidence type="ECO:0000256" key="4">
    <source>
        <dbReference type="ARBA" id="ARBA00022691"/>
    </source>
</evidence>
<keyword evidence="4 5" id="KW-0949">S-adenosyl-L-methionine</keyword>
<keyword evidence="1 5" id="KW-0963">Cytoplasm</keyword>
<comment type="function">
    <text evidence="5">Catalyzes the S-adenosylmethionine monomethyl esterification of trans-aconitate.</text>
</comment>
<dbReference type="EMBL" id="CP051775">
    <property type="protein sequence ID" value="QJE73800.1"/>
    <property type="molecule type" value="Genomic_DNA"/>
</dbReference>
<dbReference type="PANTHER" id="PTHR43861:SF1">
    <property type="entry name" value="TRANS-ACONITATE 2-METHYLTRANSFERASE"/>
    <property type="match status" value="1"/>
</dbReference>
<dbReference type="Gene3D" id="3.40.50.150">
    <property type="entry name" value="Vaccinia Virus protein VP39"/>
    <property type="match status" value="1"/>
</dbReference>
<dbReference type="Gene3D" id="1.10.150.290">
    <property type="entry name" value="S-adenosyl-L-methionine-dependent methyltransferases"/>
    <property type="match status" value="1"/>
</dbReference>
<dbReference type="InterPro" id="IPR023506">
    <property type="entry name" value="Trans-aconitate_MeTrfase"/>
</dbReference>
<dbReference type="InterPro" id="IPR029063">
    <property type="entry name" value="SAM-dependent_MTases_sf"/>
</dbReference>
<dbReference type="Pfam" id="PF13649">
    <property type="entry name" value="Methyltransf_25"/>
    <property type="match status" value="1"/>
</dbReference>
<evidence type="ECO:0000313" key="7">
    <source>
        <dbReference type="EMBL" id="QJE73800.1"/>
    </source>
</evidence>
<dbReference type="GO" id="GO:0032259">
    <property type="term" value="P:methylation"/>
    <property type="evidence" value="ECO:0007669"/>
    <property type="project" value="UniProtKB-KW"/>
</dbReference>
<dbReference type="GO" id="GO:0005737">
    <property type="term" value="C:cytoplasm"/>
    <property type="evidence" value="ECO:0007669"/>
    <property type="project" value="UniProtKB-SubCell"/>
</dbReference>
<accession>A0A858R8M1</accession>
<dbReference type="CDD" id="cd02440">
    <property type="entry name" value="AdoMet_MTases"/>
    <property type="match status" value="1"/>
</dbReference>
<proteinExistence type="inferred from homology"/>